<keyword evidence="3" id="KW-0479">Metal-binding</keyword>
<dbReference type="Proteomes" id="UP000646749">
    <property type="component" value="Unassembled WGS sequence"/>
</dbReference>
<dbReference type="InterPro" id="IPR015376">
    <property type="entry name" value="Znr_NADH_PPase"/>
</dbReference>
<dbReference type="NCBIfam" id="NF001299">
    <property type="entry name" value="PRK00241.1"/>
    <property type="match status" value="1"/>
</dbReference>
<dbReference type="PROSITE" id="PS00893">
    <property type="entry name" value="NUDIX_BOX"/>
    <property type="match status" value="1"/>
</dbReference>
<keyword evidence="9" id="KW-1185">Reference proteome</keyword>
<feature type="domain" description="Nudix hydrolase" evidence="7">
    <location>
        <begin position="166"/>
        <end position="292"/>
    </location>
</feature>
<evidence type="ECO:0000256" key="6">
    <source>
        <dbReference type="ARBA" id="ARBA00023027"/>
    </source>
</evidence>
<dbReference type="Pfam" id="PF09297">
    <property type="entry name" value="Zn_ribbon_NUD"/>
    <property type="match status" value="1"/>
</dbReference>
<proteinExistence type="predicted"/>
<evidence type="ECO:0000256" key="3">
    <source>
        <dbReference type="ARBA" id="ARBA00022723"/>
    </source>
</evidence>
<dbReference type="Gene3D" id="3.90.79.20">
    <property type="match status" value="1"/>
</dbReference>
<evidence type="ECO:0000313" key="8">
    <source>
        <dbReference type="EMBL" id="GIG86430.1"/>
    </source>
</evidence>
<protein>
    <recommendedName>
        <fullName evidence="2">NAD(+) diphosphatase</fullName>
        <ecNumber evidence="2">3.6.1.22</ecNumber>
    </recommendedName>
</protein>
<dbReference type="EC" id="3.6.1.22" evidence="2"/>
<organism evidence="8 9">
    <name type="scientific">Plantactinospora endophytica</name>
    <dbReference type="NCBI Taxonomy" id="673535"/>
    <lineage>
        <taxon>Bacteria</taxon>
        <taxon>Bacillati</taxon>
        <taxon>Actinomycetota</taxon>
        <taxon>Actinomycetes</taxon>
        <taxon>Micromonosporales</taxon>
        <taxon>Micromonosporaceae</taxon>
        <taxon>Plantactinospora</taxon>
    </lineage>
</organism>
<sequence length="306" mass="32932">MLSGGVVTAYAGGALDRAGGLRRDSDGVRRLFESDRAEVVPLWRDRCLVTGESVLRLAGDGQHRLPAGIGEPVLLGLDGDRPVFAVDLTDLSEDEALGVVGADRTVDVRRLVHGLDPAEAAVLGYARGLCHWHRNQRFCGTCGSPARSVQGGAARQCTGCDQLLFPRISPAVIMLVELPGPPARCLLARHAGAGPDSFGLLAGFLEVGESLEDAVRREVAEEAGLVVDSVRYFASQPWPFPSGLMVGFFATAHSEVTTVDGEELLETRWFSRAELRDRRAARGRLGNPDSIDRLLLETWLDAPDRS</sequence>
<evidence type="ECO:0000256" key="5">
    <source>
        <dbReference type="ARBA" id="ARBA00022842"/>
    </source>
</evidence>
<dbReference type="Pfam" id="PF00293">
    <property type="entry name" value="NUDIX"/>
    <property type="match status" value="1"/>
</dbReference>
<evidence type="ECO:0000256" key="1">
    <source>
        <dbReference type="ARBA" id="ARBA00001946"/>
    </source>
</evidence>
<accession>A0ABQ4DVE3</accession>
<dbReference type="PROSITE" id="PS51462">
    <property type="entry name" value="NUDIX"/>
    <property type="match status" value="1"/>
</dbReference>
<keyword evidence="6" id="KW-0520">NAD</keyword>
<dbReference type="PANTHER" id="PTHR42904">
    <property type="entry name" value="NUDIX HYDROLASE, NUDC SUBFAMILY"/>
    <property type="match status" value="1"/>
</dbReference>
<gene>
    <name evidence="8" type="ORF">Pen02_13660</name>
</gene>
<keyword evidence="5" id="KW-0460">Magnesium</keyword>
<evidence type="ECO:0000259" key="7">
    <source>
        <dbReference type="PROSITE" id="PS51462"/>
    </source>
</evidence>
<evidence type="ECO:0000313" key="9">
    <source>
        <dbReference type="Proteomes" id="UP000646749"/>
    </source>
</evidence>
<reference evidence="8 9" key="1">
    <citation type="submission" date="2021-01" db="EMBL/GenBank/DDBJ databases">
        <title>Whole genome shotgun sequence of Plantactinospora endophytica NBRC 110450.</title>
        <authorList>
            <person name="Komaki H."/>
            <person name="Tamura T."/>
        </authorList>
    </citation>
    <scope>NUCLEOTIDE SEQUENCE [LARGE SCALE GENOMIC DNA]</scope>
    <source>
        <strain evidence="8 9">NBRC 110450</strain>
    </source>
</reference>
<dbReference type="EMBL" id="BONW01000004">
    <property type="protein sequence ID" value="GIG86430.1"/>
    <property type="molecule type" value="Genomic_DNA"/>
</dbReference>
<dbReference type="InterPro" id="IPR015375">
    <property type="entry name" value="NADH_PPase-like_N"/>
</dbReference>
<name>A0ABQ4DVE3_9ACTN</name>
<dbReference type="InterPro" id="IPR000086">
    <property type="entry name" value="NUDIX_hydrolase_dom"/>
</dbReference>
<keyword evidence="4" id="KW-0378">Hydrolase</keyword>
<dbReference type="CDD" id="cd03429">
    <property type="entry name" value="NUDIX_NADH_pyrophosphatase_Nudt13"/>
    <property type="match status" value="1"/>
</dbReference>
<dbReference type="PANTHER" id="PTHR42904:SF8">
    <property type="entry name" value="NAD(+) DIPHOSPHATASE"/>
    <property type="match status" value="1"/>
</dbReference>
<dbReference type="InterPro" id="IPR015797">
    <property type="entry name" value="NUDIX_hydrolase-like_dom_sf"/>
</dbReference>
<dbReference type="Pfam" id="PF09296">
    <property type="entry name" value="NUDIX-like"/>
    <property type="match status" value="1"/>
</dbReference>
<dbReference type="RefSeq" id="WP_203865052.1">
    <property type="nucleotide sequence ID" value="NZ_BONW01000004.1"/>
</dbReference>
<evidence type="ECO:0000256" key="2">
    <source>
        <dbReference type="ARBA" id="ARBA00012381"/>
    </source>
</evidence>
<evidence type="ECO:0000256" key="4">
    <source>
        <dbReference type="ARBA" id="ARBA00022801"/>
    </source>
</evidence>
<dbReference type="InterPro" id="IPR049734">
    <property type="entry name" value="NudC-like_C"/>
</dbReference>
<dbReference type="InterPro" id="IPR020084">
    <property type="entry name" value="NUDIX_hydrolase_CS"/>
</dbReference>
<dbReference type="Gene3D" id="3.90.79.10">
    <property type="entry name" value="Nucleoside Triphosphate Pyrophosphohydrolase"/>
    <property type="match status" value="1"/>
</dbReference>
<dbReference type="InterPro" id="IPR050241">
    <property type="entry name" value="NAD-cap_RNA_hydrolase_NudC"/>
</dbReference>
<comment type="cofactor">
    <cofactor evidence="1">
        <name>Mg(2+)</name>
        <dbReference type="ChEBI" id="CHEBI:18420"/>
    </cofactor>
</comment>
<dbReference type="SUPFAM" id="SSF55811">
    <property type="entry name" value="Nudix"/>
    <property type="match status" value="1"/>
</dbReference>
<comment type="caution">
    <text evidence="8">The sequence shown here is derived from an EMBL/GenBank/DDBJ whole genome shotgun (WGS) entry which is preliminary data.</text>
</comment>